<accession>M4RMM0</accession>
<organism evidence="2 3">
    <name type="scientific">Paraglaciecola psychrophila 170</name>
    <dbReference type="NCBI Taxonomy" id="1129794"/>
    <lineage>
        <taxon>Bacteria</taxon>
        <taxon>Pseudomonadati</taxon>
        <taxon>Pseudomonadota</taxon>
        <taxon>Gammaproteobacteria</taxon>
        <taxon>Alteromonadales</taxon>
        <taxon>Alteromonadaceae</taxon>
        <taxon>Paraglaciecola</taxon>
    </lineage>
</organism>
<evidence type="ECO:0000313" key="2">
    <source>
        <dbReference type="EMBL" id="AGH44816.1"/>
    </source>
</evidence>
<dbReference type="KEGG" id="gps:C427_2707"/>
<keyword evidence="3" id="KW-1185">Reference proteome</keyword>
<evidence type="ECO:0000259" key="1">
    <source>
        <dbReference type="Pfam" id="PF11815"/>
    </source>
</evidence>
<feature type="domain" description="Triacylglycerol lipase N-terminal" evidence="1">
    <location>
        <begin position="11"/>
        <end position="139"/>
    </location>
</feature>
<dbReference type="PATRIC" id="fig|1129794.4.peg.2689"/>
<dbReference type="Proteomes" id="UP000011864">
    <property type="component" value="Chromosome"/>
</dbReference>
<dbReference type="RefSeq" id="WP_015430847.1">
    <property type="nucleotide sequence ID" value="NC_020514.1"/>
</dbReference>
<gene>
    <name evidence="2" type="ORF">C427_2707</name>
</gene>
<sequence length="150" mass="16866">MLSISSSFSLTRLERKMLRADSYADWKVAALEHDAKSGFDTWKSKEESKSYDYVNIRSRIDALKQLRRQGDDIGLLFALNEGIHGNQGGMGKSILYEKAKFGTKNLIEEYVDEIVGALEHISNIPESSDVTKEDKLDFLNVPVIVLAVLL</sequence>
<protein>
    <submittedName>
        <fullName evidence="2">Alpha/beta hydrolase superfamily esterase</fullName>
    </submittedName>
</protein>
<reference evidence="2 3" key="1">
    <citation type="journal article" date="2013" name="Genome Announc.">
        <title>Complete Genome Sequence of Glaciecola psychrophila Strain 170T.</title>
        <authorList>
            <person name="Yin J."/>
            <person name="Chen J."/>
            <person name="Liu G."/>
            <person name="Yu Y."/>
            <person name="Song L."/>
            <person name="Wang X."/>
            <person name="Qu X."/>
        </authorList>
    </citation>
    <scope>NUCLEOTIDE SEQUENCE [LARGE SCALE GENOMIC DNA]</scope>
    <source>
        <strain evidence="2 3">170</strain>
    </source>
</reference>
<dbReference type="GO" id="GO:0004806">
    <property type="term" value="F:triacylglycerol lipase activity"/>
    <property type="evidence" value="ECO:0007669"/>
    <property type="project" value="InterPro"/>
</dbReference>
<dbReference type="Pfam" id="PF11815">
    <property type="entry name" value="DUF3336"/>
    <property type="match status" value="1"/>
</dbReference>
<dbReference type="STRING" id="1129794.C427_2707"/>
<dbReference type="HOGENOM" id="CLU_1738778_0_0_6"/>
<keyword evidence="2" id="KW-0378">Hydrolase</keyword>
<proteinExistence type="predicted"/>
<dbReference type="InterPro" id="IPR021771">
    <property type="entry name" value="Triacylglycerol_lipase_N"/>
</dbReference>
<dbReference type="eggNOG" id="COG1752">
    <property type="taxonomic scope" value="Bacteria"/>
</dbReference>
<dbReference type="GO" id="GO:0006629">
    <property type="term" value="P:lipid metabolic process"/>
    <property type="evidence" value="ECO:0007669"/>
    <property type="project" value="InterPro"/>
</dbReference>
<dbReference type="AlphaFoldDB" id="M4RMM0"/>
<evidence type="ECO:0000313" key="3">
    <source>
        <dbReference type="Proteomes" id="UP000011864"/>
    </source>
</evidence>
<name>M4RMM0_9ALTE</name>
<dbReference type="EMBL" id="CP003837">
    <property type="protein sequence ID" value="AGH44816.1"/>
    <property type="molecule type" value="Genomic_DNA"/>
</dbReference>